<dbReference type="Proteomes" id="UP000828390">
    <property type="component" value="Unassembled WGS sequence"/>
</dbReference>
<comment type="caution">
    <text evidence="2">The sequence shown here is derived from an EMBL/GenBank/DDBJ whole genome shotgun (WGS) entry which is preliminary data.</text>
</comment>
<reference evidence="2" key="2">
    <citation type="submission" date="2020-11" db="EMBL/GenBank/DDBJ databases">
        <authorList>
            <person name="McCartney M.A."/>
            <person name="Auch B."/>
            <person name="Kono T."/>
            <person name="Mallez S."/>
            <person name="Becker A."/>
            <person name="Gohl D.M."/>
            <person name="Silverstein K.A.T."/>
            <person name="Koren S."/>
            <person name="Bechman K.B."/>
            <person name="Herman A."/>
            <person name="Abrahante J.E."/>
            <person name="Garbe J."/>
        </authorList>
    </citation>
    <scope>NUCLEOTIDE SEQUENCE</scope>
    <source>
        <strain evidence="2">Duluth1</strain>
        <tissue evidence="2">Whole animal</tissue>
    </source>
</reference>
<dbReference type="EMBL" id="JAIWYP010000002">
    <property type="protein sequence ID" value="KAH3871222.1"/>
    <property type="molecule type" value="Genomic_DNA"/>
</dbReference>
<evidence type="ECO:0000256" key="1">
    <source>
        <dbReference type="SAM" id="MobiDB-lite"/>
    </source>
</evidence>
<dbReference type="AlphaFoldDB" id="A0A9D4M5H3"/>
<accession>A0A9D4M5H3</accession>
<reference evidence="2" key="1">
    <citation type="journal article" date="2019" name="bioRxiv">
        <title>The Genome of the Zebra Mussel, Dreissena polymorpha: A Resource for Invasive Species Research.</title>
        <authorList>
            <person name="McCartney M.A."/>
            <person name="Auch B."/>
            <person name="Kono T."/>
            <person name="Mallez S."/>
            <person name="Zhang Y."/>
            <person name="Obille A."/>
            <person name="Becker A."/>
            <person name="Abrahante J.E."/>
            <person name="Garbe J."/>
            <person name="Badalamenti J.P."/>
            <person name="Herman A."/>
            <person name="Mangelson H."/>
            <person name="Liachko I."/>
            <person name="Sullivan S."/>
            <person name="Sone E.D."/>
            <person name="Koren S."/>
            <person name="Silverstein K.A.T."/>
            <person name="Beckman K.B."/>
            <person name="Gohl D.M."/>
        </authorList>
    </citation>
    <scope>NUCLEOTIDE SEQUENCE</scope>
    <source>
        <strain evidence="2">Duluth1</strain>
        <tissue evidence="2">Whole animal</tissue>
    </source>
</reference>
<evidence type="ECO:0000313" key="2">
    <source>
        <dbReference type="EMBL" id="KAH3871222.1"/>
    </source>
</evidence>
<proteinExistence type="predicted"/>
<evidence type="ECO:0000313" key="3">
    <source>
        <dbReference type="Proteomes" id="UP000828390"/>
    </source>
</evidence>
<name>A0A9D4M5H3_DREPO</name>
<organism evidence="2 3">
    <name type="scientific">Dreissena polymorpha</name>
    <name type="common">Zebra mussel</name>
    <name type="synonym">Mytilus polymorpha</name>
    <dbReference type="NCBI Taxonomy" id="45954"/>
    <lineage>
        <taxon>Eukaryota</taxon>
        <taxon>Metazoa</taxon>
        <taxon>Spiralia</taxon>
        <taxon>Lophotrochozoa</taxon>
        <taxon>Mollusca</taxon>
        <taxon>Bivalvia</taxon>
        <taxon>Autobranchia</taxon>
        <taxon>Heteroconchia</taxon>
        <taxon>Euheterodonta</taxon>
        <taxon>Imparidentia</taxon>
        <taxon>Neoheterodontei</taxon>
        <taxon>Myida</taxon>
        <taxon>Dreissenoidea</taxon>
        <taxon>Dreissenidae</taxon>
        <taxon>Dreissena</taxon>
    </lineage>
</organism>
<gene>
    <name evidence="2" type="ORF">DPMN_034416</name>
</gene>
<feature type="region of interest" description="Disordered" evidence="1">
    <location>
        <begin position="40"/>
        <end position="65"/>
    </location>
</feature>
<keyword evidence="3" id="KW-1185">Reference proteome</keyword>
<protein>
    <submittedName>
        <fullName evidence="2">Uncharacterized protein</fullName>
    </submittedName>
</protein>
<sequence>MLRQPLGLWRTQRGPSWGAGQWTPSSWLFLNLLGASHISGRTSTPQEPHTYQVGPQPLGSLTHLR</sequence>
<feature type="compositionally biased region" description="Polar residues" evidence="1">
    <location>
        <begin position="40"/>
        <end position="49"/>
    </location>
</feature>